<evidence type="ECO:0000313" key="3">
    <source>
        <dbReference type="EMBL" id="KAK7414258.1"/>
    </source>
</evidence>
<name>A0ABR1GZY8_9HYPO</name>
<dbReference type="PANTHER" id="PTHR37534:SF2">
    <property type="entry name" value="N-ACETYLTRANSFERASE DOMAIN-CONTAINING PROTEIN"/>
    <property type="match status" value="1"/>
</dbReference>
<comment type="caution">
    <text evidence="3">The sequence shown here is derived from an EMBL/GenBank/DDBJ whole genome shotgun (WGS) entry which is preliminary data.</text>
</comment>
<dbReference type="Proteomes" id="UP001498476">
    <property type="component" value="Unassembled WGS sequence"/>
</dbReference>
<proteinExistence type="predicted"/>
<evidence type="ECO:0000313" key="4">
    <source>
        <dbReference type="Proteomes" id="UP001498476"/>
    </source>
</evidence>
<dbReference type="EMBL" id="JAZAVJ010000107">
    <property type="protein sequence ID" value="KAK7414258.1"/>
    <property type="molecule type" value="Genomic_DNA"/>
</dbReference>
<feature type="region of interest" description="Disordered" evidence="2">
    <location>
        <begin position="1"/>
        <end position="25"/>
    </location>
</feature>
<sequence>MGLKSPQAAVSPTTPNSGDLISSASDGADGAVGSPLVLDQSISDHQATYRNGASPVLPVLSQRGPSWGGLLNDFEPKPDNDETLEAIQEACLLRYYVNELAHWFDICDNRSRFQLLAPERARRYPPLRFAIFAVSARHLCRLPELKTPKGIVYHGQLLPNLTPDTAVEYMLKCIPVLKEFHETRDEETRELIVTTAVILRQFEEMDDEEDDEDSADSTRIYGRVNFLAILNTVLRTSNSRDLVKRLDLLDASYWIALRQEVYFALRKGYSPQMVEPPVEWADISPENKLVIHTNQVAKWHFDDRSEAEWQRLKEQEDYLEQHVADQLSPILSQSPDRAKGEVFPAIWYASTMALTGMQHLMVAKMILIAESPFLGRGGTDVRLAYREAEGKVRSLVLEVCGIALQHPATPPAMVNAALAIQLYGSYFTDPWEREALKGIVQRFKDKRAWPVPKALQLFK</sequence>
<keyword evidence="4" id="KW-1185">Reference proteome</keyword>
<gene>
    <name evidence="3" type="ORF">QQX98_006855</name>
</gene>
<protein>
    <recommendedName>
        <fullName evidence="5">ARCA protein</fullName>
    </recommendedName>
</protein>
<evidence type="ECO:0008006" key="5">
    <source>
        <dbReference type="Google" id="ProtNLM"/>
    </source>
</evidence>
<evidence type="ECO:0000256" key="1">
    <source>
        <dbReference type="ARBA" id="ARBA00023242"/>
    </source>
</evidence>
<evidence type="ECO:0000256" key="2">
    <source>
        <dbReference type="SAM" id="MobiDB-lite"/>
    </source>
</evidence>
<organism evidence="3 4">
    <name type="scientific">Neonectria punicea</name>
    <dbReference type="NCBI Taxonomy" id="979145"/>
    <lineage>
        <taxon>Eukaryota</taxon>
        <taxon>Fungi</taxon>
        <taxon>Dikarya</taxon>
        <taxon>Ascomycota</taxon>
        <taxon>Pezizomycotina</taxon>
        <taxon>Sordariomycetes</taxon>
        <taxon>Hypocreomycetidae</taxon>
        <taxon>Hypocreales</taxon>
        <taxon>Nectriaceae</taxon>
        <taxon>Neonectria</taxon>
    </lineage>
</organism>
<feature type="compositionally biased region" description="Polar residues" evidence="2">
    <location>
        <begin position="8"/>
        <end position="25"/>
    </location>
</feature>
<dbReference type="PANTHER" id="PTHR37534">
    <property type="entry name" value="TRANSCRIPTIONAL ACTIVATOR PROTEIN UGA3"/>
    <property type="match status" value="1"/>
</dbReference>
<keyword evidence="1" id="KW-0539">Nucleus</keyword>
<accession>A0ABR1GZY8</accession>
<reference evidence="3 4" key="1">
    <citation type="journal article" date="2025" name="Microbiol. Resour. Announc.">
        <title>Draft genome sequences for Neonectria magnoliae and Neonectria punicea, canker pathogens of Liriodendron tulipifera and Acer saccharum in West Virginia.</title>
        <authorList>
            <person name="Petronek H.M."/>
            <person name="Kasson M.T."/>
            <person name="Metheny A.M."/>
            <person name="Stauder C.M."/>
            <person name="Lovett B."/>
            <person name="Lynch S.C."/>
            <person name="Garnas J.R."/>
            <person name="Kasson L.R."/>
            <person name="Stajich J.E."/>
        </authorList>
    </citation>
    <scope>NUCLEOTIDE SEQUENCE [LARGE SCALE GENOMIC DNA]</scope>
    <source>
        <strain evidence="3 4">NRRL 64653</strain>
    </source>
</reference>